<evidence type="ECO:0000313" key="4">
    <source>
        <dbReference type="Proteomes" id="UP000823850"/>
    </source>
</evidence>
<proteinExistence type="predicted"/>
<dbReference type="Pfam" id="PF00874">
    <property type="entry name" value="PRD"/>
    <property type="match status" value="2"/>
</dbReference>
<reference evidence="3" key="1">
    <citation type="journal article" date="2021" name="PeerJ">
        <title>Extensive microbial diversity within the chicken gut microbiome revealed by metagenomics and culture.</title>
        <authorList>
            <person name="Gilroy R."/>
            <person name="Ravi A."/>
            <person name="Getino M."/>
            <person name="Pursley I."/>
            <person name="Horton D.L."/>
            <person name="Alikhan N.F."/>
            <person name="Baker D."/>
            <person name="Gharbi K."/>
            <person name="Hall N."/>
            <person name="Watson M."/>
            <person name="Adriaenssens E.M."/>
            <person name="Foster-Nyarko E."/>
            <person name="Jarju S."/>
            <person name="Secka A."/>
            <person name="Antonio M."/>
            <person name="Oren A."/>
            <person name="Chaudhuri R.R."/>
            <person name="La Ragione R."/>
            <person name="Hildebrand F."/>
            <person name="Pallen M.J."/>
        </authorList>
    </citation>
    <scope>NUCLEOTIDE SEQUENCE</scope>
    <source>
        <strain evidence="3">ChiW19-6364</strain>
    </source>
</reference>
<sequence length="281" mass="33254">MRIEKSLNNNVAVVLDGQGAEKIVMGKGICFRKKAGDEIDPEMVDKIFYLAEPEAHSKFQTLIQDVPMEHMILGEEIISEAKSRLGKKLNDMIYISLIDHVHTAIVRFLEGITVKNALLWDIRRFYREEYQIGLWALDHIEEKCKVKLPEDEAGFIALHLANAQMDEAKMHNMQEITRIMQEIVNIVKYFFGLTFDEDQVYYYRFITHLKFFAKRLTEGENYEDEDSDDLWEVIRRKYPQAFRCVVKITEFIQKKYQYKLSKEEQLYLTIHIERVVNKTEK</sequence>
<gene>
    <name evidence="3" type="ORF">H9913_06420</name>
</gene>
<dbReference type="Pfam" id="PF03123">
    <property type="entry name" value="CAT_RBD"/>
    <property type="match status" value="1"/>
</dbReference>
<dbReference type="SUPFAM" id="SSF50151">
    <property type="entry name" value="SacY-like RNA-binding domain"/>
    <property type="match status" value="1"/>
</dbReference>
<dbReference type="InterPro" id="IPR050661">
    <property type="entry name" value="BglG_antiterminators"/>
</dbReference>
<evidence type="ECO:0000259" key="2">
    <source>
        <dbReference type="PROSITE" id="PS51372"/>
    </source>
</evidence>
<dbReference type="Gene3D" id="2.30.24.10">
    <property type="entry name" value="CAT RNA-binding domain"/>
    <property type="match status" value="1"/>
</dbReference>
<dbReference type="PANTHER" id="PTHR30185">
    <property type="entry name" value="CRYPTIC BETA-GLUCOSIDE BGL OPERON ANTITERMINATOR"/>
    <property type="match status" value="1"/>
</dbReference>
<dbReference type="InterPro" id="IPR011608">
    <property type="entry name" value="PRD"/>
</dbReference>
<dbReference type="PROSITE" id="PS51372">
    <property type="entry name" value="PRD_2"/>
    <property type="match status" value="2"/>
</dbReference>
<comment type="caution">
    <text evidence="3">The sequence shown here is derived from an EMBL/GenBank/DDBJ whole genome shotgun (WGS) entry which is preliminary data.</text>
</comment>
<dbReference type="Proteomes" id="UP000823850">
    <property type="component" value="Unassembled WGS sequence"/>
</dbReference>
<dbReference type="NCBIfam" id="NF046042">
    <property type="entry name" value="LicT"/>
    <property type="match status" value="1"/>
</dbReference>
<organism evidence="3 4">
    <name type="scientific">Candidatus Blautia stercoripullorum</name>
    <dbReference type="NCBI Taxonomy" id="2838502"/>
    <lineage>
        <taxon>Bacteria</taxon>
        <taxon>Bacillati</taxon>
        <taxon>Bacillota</taxon>
        <taxon>Clostridia</taxon>
        <taxon>Lachnospirales</taxon>
        <taxon>Lachnospiraceae</taxon>
        <taxon>Blautia</taxon>
    </lineage>
</organism>
<evidence type="ECO:0000313" key="3">
    <source>
        <dbReference type="EMBL" id="HJD39646.1"/>
    </source>
</evidence>
<feature type="domain" description="PRD" evidence="2">
    <location>
        <begin position="171"/>
        <end position="281"/>
    </location>
</feature>
<dbReference type="SUPFAM" id="SSF63520">
    <property type="entry name" value="PTS-regulatory domain, PRD"/>
    <property type="match status" value="2"/>
</dbReference>
<dbReference type="EMBL" id="DWUX01000122">
    <property type="protein sequence ID" value="HJD39646.1"/>
    <property type="molecule type" value="Genomic_DNA"/>
</dbReference>
<keyword evidence="1" id="KW-0677">Repeat</keyword>
<name>A0A9D2U3E7_9FIRM</name>
<feature type="domain" description="PRD" evidence="2">
    <location>
        <begin position="65"/>
        <end position="170"/>
    </location>
</feature>
<dbReference type="GO" id="GO:0006355">
    <property type="term" value="P:regulation of DNA-templated transcription"/>
    <property type="evidence" value="ECO:0007669"/>
    <property type="project" value="InterPro"/>
</dbReference>
<dbReference type="InterPro" id="IPR036634">
    <property type="entry name" value="PRD_sf"/>
</dbReference>
<dbReference type="SMART" id="SM01061">
    <property type="entry name" value="CAT_RBD"/>
    <property type="match status" value="1"/>
</dbReference>
<dbReference type="Gene3D" id="1.10.1790.10">
    <property type="entry name" value="PRD domain"/>
    <property type="match status" value="2"/>
</dbReference>
<dbReference type="GO" id="GO:0003723">
    <property type="term" value="F:RNA binding"/>
    <property type="evidence" value="ECO:0007669"/>
    <property type="project" value="InterPro"/>
</dbReference>
<dbReference type="InterPro" id="IPR036650">
    <property type="entry name" value="CAT_RNA-bd_dom_sf"/>
</dbReference>
<dbReference type="InterPro" id="IPR004341">
    <property type="entry name" value="CAT_RNA-bd_dom"/>
</dbReference>
<evidence type="ECO:0000256" key="1">
    <source>
        <dbReference type="ARBA" id="ARBA00022737"/>
    </source>
</evidence>
<reference evidence="3" key="2">
    <citation type="submission" date="2021-04" db="EMBL/GenBank/DDBJ databases">
        <authorList>
            <person name="Gilroy R."/>
        </authorList>
    </citation>
    <scope>NUCLEOTIDE SEQUENCE</scope>
    <source>
        <strain evidence="3">ChiW19-6364</strain>
    </source>
</reference>
<protein>
    <submittedName>
        <fullName evidence="3">PRD domain-containing protein</fullName>
    </submittedName>
</protein>
<dbReference type="PANTHER" id="PTHR30185:SF15">
    <property type="entry name" value="CRYPTIC BETA-GLUCOSIDE BGL OPERON ANTITERMINATOR"/>
    <property type="match status" value="1"/>
</dbReference>
<dbReference type="AlphaFoldDB" id="A0A9D2U3E7"/>
<accession>A0A9D2U3E7</accession>